<name>A0A174ZL16_9FIRM</name>
<gene>
    <name evidence="4" type="ORF">ERS852540_01654</name>
</gene>
<dbReference type="SMART" id="SM00460">
    <property type="entry name" value="TGc"/>
    <property type="match status" value="1"/>
</dbReference>
<dbReference type="PANTHER" id="PTHR33490:SF6">
    <property type="entry name" value="SLL1049 PROTEIN"/>
    <property type="match status" value="1"/>
</dbReference>
<keyword evidence="4" id="KW-0378">Hydrolase</keyword>
<dbReference type="Proteomes" id="UP000095662">
    <property type="component" value="Unassembled WGS sequence"/>
</dbReference>
<dbReference type="GO" id="GO:0006508">
    <property type="term" value="P:proteolysis"/>
    <property type="evidence" value="ECO:0007669"/>
    <property type="project" value="UniProtKB-KW"/>
</dbReference>
<sequence>MKKHIPAATLAVGIIALCAVLGGCNGEGQTPSVQTTTTSVTTSATAKSTTASQTSPQTASSASSITTVTTKETTTTTSAVTTTKQPAVPKTEPPATLAPITDPPKTDPPQTKPPQTEPSPPFIITPTADGVKVYSNGDALIDASNSSQGYLMIKLKKAMSGSYRILVNADDINVRYTFQLNNSGNYEVIPITEGSGSYTVSVLKVTSAGKGTVMFKQALSVSVSDSFLPFLTPNQFCMYNSGSSCVALSSTLCGGNKDTIAKTAAIYDYVINNISYVSTAENGANGYIPVPDTVLANKSGICFDYASLMAAMLRSQKIPTKVVVGYAGDIYHAWISVYVDGSGWIDGYIYFDGNKWNRMDPTFAASAKDENDYKSIVDFISDGSNYSVIYYY</sequence>
<feature type="compositionally biased region" description="Low complexity" evidence="1">
    <location>
        <begin position="43"/>
        <end position="84"/>
    </location>
</feature>
<dbReference type="Gene3D" id="3.10.620.30">
    <property type="match status" value="1"/>
</dbReference>
<dbReference type="SUPFAM" id="SSF54001">
    <property type="entry name" value="Cysteine proteinases"/>
    <property type="match status" value="1"/>
</dbReference>
<evidence type="ECO:0000259" key="3">
    <source>
        <dbReference type="SMART" id="SM00460"/>
    </source>
</evidence>
<feature type="region of interest" description="Disordered" evidence="1">
    <location>
        <begin position="43"/>
        <end position="123"/>
    </location>
</feature>
<feature type="compositionally biased region" description="Pro residues" evidence="1">
    <location>
        <begin position="106"/>
        <end position="123"/>
    </location>
</feature>
<keyword evidence="4" id="KW-0645">Protease</keyword>
<evidence type="ECO:0000256" key="1">
    <source>
        <dbReference type="SAM" id="MobiDB-lite"/>
    </source>
</evidence>
<proteinExistence type="predicted"/>
<dbReference type="InterPro" id="IPR002931">
    <property type="entry name" value="Transglutaminase-like"/>
</dbReference>
<keyword evidence="2" id="KW-0732">Signal</keyword>
<dbReference type="InterPro" id="IPR038765">
    <property type="entry name" value="Papain-like_cys_pep_sf"/>
</dbReference>
<feature type="signal peptide" evidence="2">
    <location>
        <begin position="1"/>
        <end position="18"/>
    </location>
</feature>
<reference evidence="4 5" key="1">
    <citation type="submission" date="2015-09" db="EMBL/GenBank/DDBJ databases">
        <authorList>
            <consortium name="Pathogen Informatics"/>
        </authorList>
    </citation>
    <scope>NUCLEOTIDE SEQUENCE [LARGE SCALE GENOMIC DNA]</scope>
    <source>
        <strain evidence="4 5">2789STDY5834928</strain>
    </source>
</reference>
<dbReference type="Pfam" id="PF01841">
    <property type="entry name" value="Transglut_core"/>
    <property type="match status" value="1"/>
</dbReference>
<dbReference type="OrthoDB" id="1817605at2"/>
<dbReference type="STRING" id="39492.ERS852540_01654"/>
<accession>A0A174ZL16</accession>
<feature type="chain" id="PRO_5038945291" evidence="2">
    <location>
        <begin position="19"/>
        <end position="392"/>
    </location>
</feature>
<evidence type="ECO:0000313" key="4">
    <source>
        <dbReference type="EMBL" id="CUQ88143.1"/>
    </source>
</evidence>
<dbReference type="PROSITE" id="PS51257">
    <property type="entry name" value="PROKAR_LIPOPROTEIN"/>
    <property type="match status" value="1"/>
</dbReference>
<dbReference type="EMBL" id="CZBY01000013">
    <property type="protein sequence ID" value="CUQ88143.1"/>
    <property type="molecule type" value="Genomic_DNA"/>
</dbReference>
<evidence type="ECO:0000313" key="5">
    <source>
        <dbReference type="Proteomes" id="UP000095662"/>
    </source>
</evidence>
<dbReference type="GO" id="GO:0008233">
    <property type="term" value="F:peptidase activity"/>
    <property type="evidence" value="ECO:0007669"/>
    <property type="project" value="UniProtKB-KW"/>
</dbReference>
<protein>
    <submittedName>
        <fullName evidence="4">Uncharacterized protein involved in cytokinesis, contains TGc (Transglutaminase/protease-like) domain</fullName>
    </submittedName>
</protein>
<dbReference type="PANTHER" id="PTHR33490">
    <property type="entry name" value="BLR5614 PROTEIN-RELATED"/>
    <property type="match status" value="1"/>
</dbReference>
<feature type="domain" description="Transglutaminase-like" evidence="3">
    <location>
        <begin position="294"/>
        <end position="363"/>
    </location>
</feature>
<evidence type="ECO:0000256" key="2">
    <source>
        <dbReference type="SAM" id="SignalP"/>
    </source>
</evidence>
<organism evidence="4 5">
    <name type="scientific">[Eubacterium] siraeum</name>
    <dbReference type="NCBI Taxonomy" id="39492"/>
    <lineage>
        <taxon>Bacteria</taxon>
        <taxon>Bacillati</taxon>
        <taxon>Bacillota</taxon>
        <taxon>Clostridia</taxon>
        <taxon>Eubacteriales</taxon>
        <taxon>Oscillospiraceae</taxon>
        <taxon>Oscillospiraceae incertae sedis</taxon>
    </lineage>
</organism>
<dbReference type="AlphaFoldDB" id="A0A174ZL16"/>